<dbReference type="InterPro" id="IPR011084">
    <property type="entry name" value="DRMBL"/>
</dbReference>
<dbReference type="GO" id="GO:0005634">
    <property type="term" value="C:nucleus"/>
    <property type="evidence" value="ECO:0007669"/>
    <property type="project" value="UniProtKB-SubCell"/>
</dbReference>
<proteinExistence type="inferred from homology"/>
<dbReference type="Proteomes" id="UP001497480">
    <property type="component" value="Unassembled WGS sequence"/>
</dbReference>
<name>A0AAV1W4G1_LUPLU</name>
<dbReference type="PANTHER" id="PTHR23240">
    <property type="entry name" value="DNA CROSS-LINK REPAIR PROTEIN PSO2/SNM1-RELATED"/>
    <property type="match status" value="1"/>
</dbReference>
<dbReference type="InterPro" id="IPR036866">
    <property type="entry name" value="RibonucZ/Hydroxyglut_hydro"/>
</dbReference>
<evidence type="ECO:0000256" key="12">
    <source>
        <dbReference type="ARBA" id="ARBA00042677"/>
    </source>
</evidence>
<evidence type="ECO:0000256" key="9">
    <source>
        <dbReference type="ARBA" id="ARBA00023204"/>
    </source>
</evidence>
<feature type="domain" description="DNA repair metallo-beta-lactamase" evidence="13">
    <location>
        <begin position="182"/>
        <end position="300"/>
    </location>
</feature>
<evidence type="ECO:0000256" key="2">
    <source>
        <dbReference type="ARBA" id="ARBA00010304"/>
    </source>
</evidence>
<gene>
    <name evidence="14" type="ORF">LLUT_LOCUS4989</name>
</gene>
<reference evidence="14 15" key="1">
    <citation type="submission" date="2024-03" db="EMBL/GenBank/DDBJ databases">
        <authorList>
            <person name="Martinez-Hernandez J."/>
        </authorList>
    </citation>
    <scope>NUCLEOTIDE SEQUENCE [LARGE SCALE GENOMIC DNA]</scope>
</reference>
<evidence type="ECO:0000256" key="3">
    <source>
        <dbReference type="ARBA" id="ARBA00022722"/>
    </source>
</evidence>
<keyword evidence="4" id="KW-0255">Endonuclease</keyword>
<evidence type="ECO:0000256" key="10">
    <source>
        <dbReference type="ARBA" id="ARBA00023242"/>
    </source>
</evidence>
<comment type="subcellular location">
    <subcellularLocation>
        <location evidence="1">Nucleus</location>
    </subcellularLocation>
</comment>
<keyword evidence="3" id="KW-0540">Nuclease</keyword>
<keyword evidence="9" id="KW-0234">DNA repair</keyword>
<keyword evidence="15" id="KW-1185">Reference proteome</keyword>
<protein>
    <recommendedName>
        <fullName evidence="11">Protein artemis</fullName>
    </recommendedName>
    <alternativeName>
        <fullName evidence="12">DNA cross-link repair 1C protein</fullName>
    </alternativeName>
</protein>
<dbReference type="GO" id="GO:0006310">
    <property type="term" value="P:DNA recombination"/>
    <property type="evidence" value="ECO:0007669"/>
    <property type="project" value="UniProtKB-KW"/>
</dbReference>
<organism evidence="14 15">
    <name type="scientific">Lupinus luteus</name>
    <name type="common">European yellow lupine</name>
    <dbReference type="NCBI Taxonomy" id="3873"/>
    <lineage>
        <taxon>Eukaryota</taxon>
        <taxon>Viridiplantae</taxon>
        <taxon>Streptophyta</taxon>
        <taxon>Embryophyta</taxon>
        <taxon>Tracheophyta</taxon>
        <taxon>Spermatophyta</taxon>
        <taxon>Magnoliopsida</taxon>
        <taxon>eudicotyledons</taxon>
        <taxon>Gunneridae</taxon>
        <taxon>Pentapetalae</taxon>
        <taxon>rosids</taxon>
        <taxon>fabids</taxon>
        <taxon>Fabales</taxon>
        <taxon>Fabaceae</taxon>
        <taxon>Papilionoideae</taxon>
        <taxon>50 kb inversion clade</taxon>
        <taxon>genistoids sensu lato</taxon>
        <taxon>core genistoids</taxon>
        <taxon>Genisteae</taxon>
        <taxon>Lupinus</taxon>
    </lineage>
</organism>
<comment type="caution">
    <text evidence="14">The sequence shown here is derived from an EMBL/GenBank/DDBJ whole genome shotgun (WGS) entry which is preliminary data.</text>
</comment>
<keyword evidence="5" id="KW-0227">DNA damage</keyword>
<evidence type="ECO:0000256" key="7">
    <source>
        <dbReference type="ARBA" id="ARBA00022839"/>
    </source>
</evidence>
<evidence type="ECO:0000256" key="4">
    <source>
        <dbReference type="ARBA" id="ARBA00022759"/>
    </source>
</evidence>
<sequence>MENGLISVDRWAKGSSAYFLTHLHSDHTHGLSSSWSNGPLFCSRLTAKLLPFKFPNFNLSLLRILEIGSWHTLSPSSGFPTTLHVFVIDACHCPGSIMLVFRGEFGCRICTGDFRWESSCEKARMAKEMLVAALKDDVVDVVYIDNTYSNPIYDFPTRQIAANQIWVWPERLQTMHLLGFNDTFTTNTTLTRVRAVPQYSFSIDTLEALNTMRPTIGIMPSALPWVKKSLQKGDLLSGSFLTSSFKRGRLSANSVQIEDQNGTIGPLNKFHQHIYSVPYSDHSNFAEIENFVRLIHPATLKGIVSSSSCYIDPMYYFGRLCRVNQPIRLLHKPNREENGRSVGVVSTKFSFGGDYVEPERNKGKNFKGKFLGVRVSKLSILRRKNRGAKILDNNSPDQD</sequence>
<dbReference type="SUPFAM" id="SSF56281">
    <property type="entry name" value="Metallo-hydrolase/oxidoreductase"/>
    <property type="match status" value="1"/>
</dbReference>
<evidence type="ECO:0000256" key="8">
    <source>
        <dbReference type="ARBA" id="ARBA00023172"/>
    </source>
</evidence>
<evidence type="ECO:0000313" key="15">
    <source>
        <dbReference type="Proteomes" id="UP001497480"/>
    </source>
</evidence>
<dbReference type="GO" id="GO:0003684">
    <property type="term" value="F:damaged DNA binding"/>
    <property type="evidence" value="ECO:0007669"/>
    <property type="project" value="TreeGrafter"/>
</dbReference>
<dbReference type="Pfam" id="PF07522">
    <property type="entry name" value="DRMBL"/>
    <property type="match status" value="1"/>
</dbReference>
<evidence type="ECO:0000256" key="5">
    <source>
        <dbReference type="ARBA" id="ARBA00022763"/>
    </source>
</evidence>
<keyword evidence="6" id="KW-0378">Hydrolase</keyword>
<dbReference type="GO" id="GO:0006303">
    <property type="term" value="P:double-strand break repair via nonhomologous end joining"/>
    <property type="evidence" value="ECO:0007669"/>
    <property type="project" value="TreeGrafter"/>
</dbReference>
<dbReference type="Gene3D" id="3.60.15.10">
    <property type="entry name" value="Ribonuclease Z/Hydroxyacylglutathione hydrolase-like"/>
    <property type="match status" value="1"/>
</dbReference>
<dbReference type="AlphaFoldDB" id="A0AAV1W4G1"/>
<keyword evidence="8" id="KW-0233">DNA recombination</keyword>
<evidence type="ECO:0000256" key="1">
    <source>
        <dbReference type="ARBA" id="ARBA00004123"/>
    </source>
</evidence>
<evidence type="ECO:0000256" key="11">
    <source>
        <dbReference type="ARBA" id="ARBA00039759"/>
    </source>
</evidence>
<accession>A0AAV1W4G1</accession>
<evidence type="ECO:0000259" key="13">
    <source>
        <dbReference type="Pfam" id="PF07522"/>
    </source>
</evidence>
<evidence type="ECO:0000313" key="14">
    <source>
        <dbReference type="EMBL" id="CAL0303929.1"/>
    </source>
</evidence>
<evidence type="ECO:0000256" key="6">
    <source>
        <dbReference type="ARBA" id="ARBA00022801"/>
    </source>
</evidence>
<dbReference type="GO" id="GO:0004519">
    <property type="term" value="F:endonuclease activity"/>
    <property type="evidence" value="ECO:0007669"/>
    <property type="project" value="UniProtKB-KW"/>
</dbReference>
<dbReference type="EMBL" id="CAXHTB010000003">
    <property type="protein sequence ID" value="CAL0303929.1"/>
    <property type="molecule type" value="Genomic_DNA"/>
</dbReference>
<dbReference type="GO" id="GO:0035312">
    <property type="term" value="F:5'-3' DNA exonuclease activity"/>
    <property type="evidence" value="ECO:0007669"/>
    <property type="project" value="TreeGrafter"/>
</dbReference>
<comment type="similarity">
    <text evidence="2">Belongs to the DNA repair metallo-beta-lactamase (DRMBL) family.</text>
</comment>
<dbReference type="PANTHER" id="PTHR23240:SF8">
    <property type="entry name" value="PROTEIN ARTEMIS"/>
    <property type="match status" value="1"/>
</dbReference>
<keyword evidence="10" id="KW-0539">Nucleus</keyword>
<keyword evidence="7" id="KW-0269">Exonuclease</keyword>
<dbReference type="GO" id="GO:0036297">
    <property type="term" value="P:interstrand cross-link repair"/>
    <property type="evidence" value="ECO:0007669"/>
    <property type="project" value="TreeGrafter"/>
</dbReference>